<protein>
    <recommendedName>
        <fullName evidence="2">Glycosyltransferase RgtA/B/C/D-like domain-containing protein</fullName>
    </recommendedName>
</protein>
<keyword evidence="1" id="KW-0812">Transmembrane</keyword>
<feature type="transmembrane region" description="Helical" evidence="1">
    <location>
        <begin position="233"/>
        <end position="253"/>
    </location>
</feature>
<feature type="transmembrane region" description="Helical" evidence="1">
    <location>
        <begin position="334"/>
        <end position="351"/>
    </location>
</feature>
<reference evidence="3 4" key="1">
    <citation type="journal article" date="2016" name="Nat. Commun.">
        <title>Thousands of microbial genomes shed light on interconnected biogeochemical processes in an aquifer system.</title>
        <authorList>
            <person name="Anantharaman K."/>
            <person name="Brown C.T."/>
            <person name="Hug L.A."/>
            <person name="Sharon I."/>
            <person name="Castelle C.J."/>
            <person name="Probst A.J."/>
            <person name="Thomas B.C."/>
            <person name="Singh A."/>
            <person name="Wilkins M.J."/>
            <person name="Karaoz U."/>
            <person name="Brodie E.L."/>
            <person name="Williams K.H."/>
            <person name="Hubbard S.S."/>
            <person name="Banfield J.F."/>
        </authorList>
    </citation>
    <scope>NUCLEOTIDE SEQUENCE [LARGE SCALE GENOMIC DNA]</scope>
</reference>
<keyword evidence="1" id="KW-0472">Membrane</keyword>
<feature type="domain" description="Glycosyltransferase RgtA/B/C/D-like" evidence="2">
    <location>
        <begin position="111"/>
        <end position="251"/>
    </location>
</feature>
<feature type="transmembrane region" description="Helical" evidence="1">
    <location>
        <begin position="139"/>
        <end position="157"/>
    </location>
</feature>
<proteinExistence type="predicted"/>
<evidence type="ECO:0000313" key="3">
    <source>
        <dbReference type="EMBL" id="OGF82750.1"/>
    </source>
</evidence>
<evidence type="ECO:0000259" key="2">
    <source>
        <dbReference type="Pfam" id="PF13231"/>
    </source>
</evidence>
<name>A0A1F5X4E1_9BACT</name>
<dbReference type="InterPro" id="IPR038731">
    <property type="entry name" value="RgtA/B/C-like"/>
</dbReference>
<feature type="transmembrane region" description="Helical" evidence="1">
    <location>
        <begin position="189"/>
        <end position="221"/>
    </location>
</feature>
<comment type="caution">
    <text evidence="3">The sequence shown here is derived from an EMBL/GenBank/DDBJ whole genome shotgun (WGS) entry which is preliminary data.</text>
</comment>
<dbReference type="EMBL" id="MFIE01000013">
    <property type="protein sequence ID" value="OGF82750.1"/>
    <property type="molecule type" value="Genomic_DNA"/>
</dbReference>
<feature type="transmembrane region" description="Helical" evidence="1">
    <location>
        <begin position="363"/>
        <end position="388"/>
    </location>
</feature>
<dbReference type="AlphaFoldDB" id="A0A1F5X4E1"/>
<feature type="transmembrane region" description="Helical" evidence="1">
    <location>
        <begin position="164"/>
        <end position="183"/>
    </location>
</feature>
<keyword evidence="1" id="KW-1133">Transmembrane helix</keyword>
<feature type="transmembrane region" description="Helical" evidence="1">
    <location>
        <begin position="309"/>
        <end position="328"/>
    </location>
</feature>
<dbReference type="Pfam" id="PF13231">
    <property type="entry name" value="PMT_2"/>
    <property type="match status" value="1"/>
</dbReference>
<feature type="transmembrane region" description="Helical" evidence="1">
    <location>
        <begin position="70"/>
        <end position="88"/>
    </location>
</feature>
<evidence type="ECO:0000256" key="1">
    <source>
        <dbReference type="SAM" id="Phobius"/>
    </source>
</evidence>
<dbReference type="Proteomes" id="UP000178684">
    <property type="component" value="Unassembled WGS sequence"/>
</dbReference>
<feature type="transmembrane region" description="Helical" evidence="1">
    <location>
        <begin position="100"/>
        <end position="127"/>
    </location>
</feature>
<sequence>MTPLYKKILFTILILGFAVRVAGVGYGLPLWLVADEPPFVLAALKMIELKTIIPGLHAEEFKSFLYYPPYLSYILIPILGIILGFKYFSFEGSLADFTNYLGADLSYFFVGARLLSVALAVLSIYLVYRTAKNIFKEEWPALLSSFFIATSSLHIILSMTSRQWLAISLIHLSVIYFLTEPALSFKKRYFLSVLVAGVGMGISVISSLSVILIILYCLFFEEKKIFELLREKFVYLLAFMFIALAFLPLILYPSSLGFGRDVTASESKLVLQFILAPFAFLARILFAEPFLVLSSAVGLVFAFFYQRKIFWPFLIFILAYSYIFNFAFRFEDRFLSPLLPLICILAGFGLWKFFNYLYRFEKLIATAIIAVFIILPAIFSLRLGYLAYAGDSRENMRAWIEEGLPPDAKIIVSARLLRVSSNKEALLEQEKIDKNSLRQVERSEIYFGKNPIYPSFHALNLNSIENPDFFADIEKYIADNSYEYMVLAETDYRKNPELHERFKKIAEEGEFIVSFGEDSPVSISESFLGGSPFLLLETKELGPKVSLYNLPAAGRAR</sequence>
<gene>
    <name evidence="3" type="ORF">A3B18_01465</name>
</gene>
<accession>A0A1F5X4E1</accession>
<feature type="transmembrane region" description="Helical" evidence="1">
    <location>
        <begin position="273"/>
        <end position="302"/>
    </location>
</feature>
<organism evidence="3 4">
    <name type="scientific">Candidatus Giovannonibacteria bacterium RIFCSPLOWO2_01_FULL_46_13</name>
    <dbReference type="NCBI Taxonomy" id="1798352"/>
    <lineage>
        <taxon>Bacteria</taxon>
        <taxon>Candidatus Giovannoniibacteriota</taxon>
    </lineage>
</organism>
<evidence type="ECO:0000313" key="4">
    <source>
        <dbReference type="Proteomes" id="UP000178684"/>
    </source>
</evidence>